<dbReference type="OrthoDB" id="7345863at2"/>
<gene>
    <name evidence="1" type="ORF">AKJ29_09020</name>
</gene>
<dbReference type="AlphaFoldDB" id="A0A0P7IFB9"/>
<dbReference type="STRING" id="154981.AKJ29_09020"/>
<evidence type="ECO:0000313" key="2">
    <source>
        <dbReference type="Proteomes" id="UP000050471"/>
    </source>
</evidence>
<comment type="caution">
    <text evidence="1">The sequence shown here is derived from an EMBL/GenBank/DDBJ whole genome shotgun (WGS) entry which is preliminary data.</text>
</comment>
<evidence type="ECO:0000313" key="1">
    <source>
        <dbReference type="EMBL" id="KPN62610.1"/>
    </source>
</evidence>
<organism evidence="1 2">
    <name type="scientific">Aliiroseovarius crassostreae</name>
    <dbReference type="NCBI Taxonomy" id="154981"/>
    <lineage>
        <taxon>Bacteria</taxon>
        <taxon>Pseudomonadati</taxon>
        <taxon>Pseudomonadota</taxon>
        <taxon>Alphaproteobacteria</taxon>
        <taxon>Rhodobacterales</taxon>
        <taxon>Paracoccaceae</taxon>
        <taxon>Aliiroseovarius</taxon>
    </lineage>
</organism>
<keyword evidence="2" id="KW-1185">Reference proteome</keyword>
<name>A0A0P7IFB9_9RHOB</name>
<proteinExistence type="predicted"/>
<dbReference type="EMBL" id="LKBA01000019">
    <property type="protein sequence ID" value="KPN62610.1"/>
    <property type="molecule type" value="Genomic_DNA"/>
</dbReference>
<evidence type="ECO:0008006" key="3">
    <source>
        <dbReference type="Google" id="ProtNLM"/>
    </source>
</evidence>
<protein>
    <recommendedName>
        <fullName evidence="3">Phytanoyl-CoA dioxygenase</fullName>
    </recommendedName>
</protein>
<reference evidence="1 2" key="1">
    <citation type="submission" date="2015-09" db="EMBL/GenBank/DDBJ databases">
        <title>Draft genome sequence of Aliiroseovarius crassostreae CV919-312TSm, the causative agent of Roseovarius Oyster Disease (formerly Juvenile Oyster Disease).</title>
        <authorList>
            <person name="Kessner L."/>
            <person name="Spinard E."/>
            <person name="Nelson D."/>
        </authorList>
    </citation>
    <scope>NUCLEOTIDE SEQUENCE [LARGE SCALE GENOMIC DNA]</scope>
    <source>
        <strain evidence="1 2">CV919-312</strain>
    </source>
</reference>
<dbReference type="Proteomes" id="UP000050471">
    <property type="component" value="Unassembled WGS sequence"/>
</dbReference>
<dbReference type="SUPFAM" id="SSF51197">
    <property type="entry name" value="Clavaminate synthase-like"/>
    <property type="match status" value="1"/>
</dbReference>
<accession>A0A0P7IFB9</accession>
<sequence length="262" mass="29461">MREQYHKRGWLRFPHDRAVQAWVRSAQPFARRACEDPHQISHWLRCGKTWFVGVNALPNDGEGRLADGGPLQGALRAFVTAEHGWYPLDRGQVSITYPGYPKRDEGETEAAHRFRRNRASAHIDGVKAELAGGQRCVDEAHAYVIGIPLNNCGAGASSLVVWEGSHLIMRAAFEAAFQGVPPDRMRRHDITEIYRDARARVFETCRKIEVQAGVGESYLLHRFTLHGVAPWQEGAKAPQEGRMIAYFRPEFPGGIADWLTLP</sequence>